<comment type="subcellular location">
    <subcellularLocation>
        <location evidence="1">Cell outer membrane</location>
    </subcellularLocation>
</comment>
<dbReference type="GeneID" id="65537423"/>
<reference evidence="9" key="1">
    <citation type="submission" date="2016-04" db="EMBL/GenBank/DDBJ databases">
        <title>Complete Genome Sequences of Twelve Strains of a Stable Defined Moderately Diverse Mouse Microbiota 2 (sDMDMm2).</title>
        <authorList>
            <person name="Uchimura Y."/>
            <person name="Wyss M."/>
            <person name="Brugiroux S."/>
            <person name="Limenitakis J.P."/>
            <person name="Stecher B."/>
            <person name="McCoy K.D."/>
            <person name="Macpherson A.J."/>
        </authorList>
    </citation>
    <scope>NUCLEOTIDE SEQUENCE [LARGE SCALE GENOMIC DNA]</scope>
    <source>
        <strain evidence="9">YL27</strain>
    </source>
</reference>
<dbReference type="SUPFAM" id="SSF48452">
    <property type="entry name" value="TPR-like"/>
    <property type="match status" value="1"/>
</dbReference>
<dbReference type="AlphaFoldDB" id="A0A1B1SBP0"/>
<accession>A0A1Z2XGY5</accession>
<evidence type="ECO:0000256" key="5">
    <source>
        <dbReference type="ARBA" id="ARBA00023237"/>
    </source>
</evidence>
<dbReference type="InterPro" id="IPR033985">
    <property type="entry name" value="SusD-like_N"/>
</dbReference>
<dbReference type="EMBL" id="CP015402">
    <property type="protein sequence ID" value="ANU64205.1"/>
    <property type="molecule type" value="Genomic_DNA"/>
</dbReference>
<organism evidence="8 9">
    <name type="scientific">Muribaculum intestinale</name>
    <dbReference type="NCBI Taxonomy" id="1796646"/>
    <lineage>
        <taxon>Bacteria</taxon>
        <taxon>Pseudomonadati</taxon>
        <taxon>Bacteroidota</taxon>
        <taxon>Bacteroidia</taxon>
        <taxon>Bacteroidales</taxon>
        <taxon>Muribaculaceae</taxon>
        <taxon>Muribaculum</taxon>
    </lineage>
</organism>
<dbReference type="Proteomes" id="UP000186351">
    <property type="component" value="Chromosome"/>
</dbReference>
<gene>
    <name evidence="8" type="ORF">A4V02_11125</name>
</gene>
<dbReference type="RefSeq" id="WP_068961495.1">
    <property type="nucleotide sequence ID" value="NZ_CAJTAP010000001.1"/>
</dbReference>
<evidence type="ECO:0000256" key="2">
    <source>
        <dbReference type="ARBA" id="ARBA00006275"/>
    </source>
</evidence>
<dbReference type="Pfam" id="PF14322">
    <property type="entry name" value="SusD-like_3"/>
    <property type="match status" value="1"/>
</dbReference>
<name>A0A1B1SBP0_9BACT</name>
<dbReference type="InterPro" id="IPR011990">
    <property type="entry name" value="TPR-like_helical_dom_sf"/>
</dbReference>
<comment type="similarity">
    <text evidence="2">Belongs to the SusD family.</text>
</comment>
<dbReference type="Gene3D" id="1.25.40.390">
    <property type="match status" value="1"/>
</dbReference>
<evidence type="ECO:0000313" key="9">
    <source>
        <dbReference type="Proteomes" id="UP000186351"/>
    </source>
</evidence>
<feature type="domain" description="RagB/SusD" evidence="6">
    <location>
        <begin position="383"/>
        <end position="638"/>
    </location>
</feature>
<keyword evidence="3" id="KW-0732">Signal</keyword>
<evidence type="ECO:0000259" key="7">
    <source>
        <dbReference type="Pfam" id="PF14322"/>
    </source>
</evidence>
<feature type="domain" description="SusD-like N-terminal" evidence="7">
    <location>
        <begin position="23"/>
        <end position="177"/>
    </location>
</feature>
<dbReference type="STRING" id="1796646.A4V02_11125"/>
<dbReference type="OrthoDB" id="5694214at2"/>
<evidence type="ECO:0000256" key="3">
    <source>
        <dbReference type="ARBA" id="ARBA00022729"/>
    </source>
</evidence>
<dbReference type="GO" id="GO:0009279">
    <property type="term" value="C:cell outer membrane"/>
    <property type="evidence" value="ECO:0007669"/>
    <property type="project" value="UniProtKB-SubCell"/>
</dbReference>
<proteinExistence type="inferred from homology"/>
<protein>
    <submittedName>
        <fullName evidence="8">RagB/SusD family nutrient uptake outer membrane protein</fullName>
    </submittedName>
</protein>
<evidence type="ECO:0000256" key="4">
    <source>
        <dbReference type="ARBA" id="ARBA00023136"/>
    </source>
</evidence>
<keyword evidence="9" id="KW-1185">Reference proteome</keyword>
<keyword evidence="5" id="KW-0998">Cell outer membrane</keyword>
<evidence type="ECO:0000313" key="8">
    <source>
        <dbReference type="EMBL" id="ANU64205.1"/>
    </source>
</evidence>
<dbReference type="Pfam" id="PF07980">
    <property type="entry name" value="SusD_RagB"/>
    <property type="match status" value="1"/>
</dbReference>
<evidence type="ECO:0000256" key="1">
    <source>
        <dbReference type="ARBA" id="ARBA00004442"/>
    </source>
</evidence>
<dbReference type="InterPro" id="IPR012944">
    <property type="entry name" value="SusD_RagB_dom"/>
</dbReference>
<dbReference type="PROSITE" id="PS51257">
    <property type="entry name" value="PROKAR_LIPOPROTEIN"/>
    <property type="match status" value="1"/>
</dbReference>
<evidence type="ECO:0000259" key="6">
    <source>
        <dbReference type="Pfam" id="PF07980"/>
    </source>
</evidence>
<keyword evidence="4" id="KW-0472">Membrane</keyword>
<dbReference type="KEGG" id="pary:A4V02_11125"/>
<sequence>MKLNIFRYIAFGAIAVSLSACEDFLDVSPDSSITNEDIFSSEDETKAMLNTIYTKLTANDLYGLAWPYTFNTNTDVEMRSNGNQNSTSGNGDEVNCFDMRALWGSLEKTWNAAYEAVNYCNDFVENMEQSPLFSAQVSGTPTMMQQMYGEVKCLRAMLYLDLIRTWGDVPYRTESTKVGIDFYGEGVTDRNVILSSLIDDLIGIEDLMLPAADLTEGVERASREYCQALIGQLCLYRGGYALRPGGSTGVMTRADDYLEYYRTAKTYLGKVISDNRHSLDRESFAEMWARECRWQVLRDGDIIFEVPMMKDGNGAYGYNVGMTIGYNEDRPGHQFGQATNRVNFCGLYPFTFDQRDLRLDVTCVPYKYDEDLNQEADFGKSCVSGWNIGKWDKMKMDLDNMMSGIAGSTGINAVRMRYADVLLMFAEVENELNGPTADAKEALKKVRRRAFDSSLYGEMVETYVEGLAGRDAFFKAIMDERAWEFGGEGIRKYDLARWNKYSETLIYLYNKLADWGKRANGIGTRDDVRDVIYMRKSTNDAGRTTLEFRGFKEYGEDVDHPASEGWRDQQDYAKNWWTRNAETGDYELHDDVKWSLRGYINYTNAGSVTSDIPVRYLCPYPSRIITTHKGSIQQQYGYR</sequence>
<accession>A0A1B1SBP0</accession>